<evidence type="ECO:0000313" key="5">
    <source>
        <dbReference type="EMBL" id="WGI68504.1"/>
    </source>
</evidence>
<evidence type="ECO:0000256" key="3">
    <source>
        <dbReference type="ARBA" id="ARBA00023163"/>
    </source>
</evidence>
<dbReference type="PANTHER" id="PTHR33154:SF32">
    <property type="entry name" value="TRANSCRIPTIONAL REGULATORY PROTEIN"/>
    <property type="match status" value="1"/>
</dbReference>
<dbReference type="SUPFAM" id="SSF46785">
    <property type="entry name" value="Winged helix' DNA-binding domain"/>
    <property type="match status" value="1"/>
</dbReference>
<evidence type="ECO:0000313" key="6">
    <source>
        <dbReference type="Proteomes" id="UP001227095"/>
    </source>
</evidence>
<keyword evidence="6" id="KW-1185">Reference proteome</keyword>
<sequence>MQDVDILKAFANDRRLMILEWLKQPREHFPPQVDGDLVEDGVCAVLIAEKLGITPATLSEHMRILVQAELVHGKRIKQWIFYRRNEERIAGLKQGLFASL</sequence>
<name>A0ABY8M223_9HYPH</name>
<gene>
    <name evidence="5" type="ORF">QEO92_26750</name>
</gene>
<protein>
    <submittedName>
        <fullName evidence="5">Metalloregulator ArsR/SmtB family transcription factor</fullName>
    </submittedName>
</protein>
<dbReference type="RefSeq" id="WP_227705045.1">
    <property type="nucleotide sequence ID" value="NZ_CP123000.1"/>
</dbReference>
<reference evidence="5 6" key="1">
    <citation type="submission" date="2023-04" db="EMBL/GenBank/DDBJ databases">
        <title>Neorhizobium petrolearium OS53, complete genome.</title>
        <authorList>
            <person name="Yu T."/>
        </authorList>
    </citation>
    <scope>NUCLEOTIDE SEQUENCE [LARGE SCALE GENOMIC DNA]</scope>
    <source>
        <strain evidence="5 6">OS53</strain>
    </source>
</reference>
<organism evidence="5 6">
    <name type="scientific">Neorhizobium petrolearium</name>
    <dbReference type="NCBI Taxonomy" id="515361"/>
    <lineage>
        <taxon>Bacteria</taxon>
        <taxon>Pseudomonadati</taxon>
        <taxon>Pseudomonadota</taxon>
        <taxon>Alphaproteobacteria</taxon>
        <taxon>Hyphomicrobiales</taxon>
        <taxon>Rhizobiaceae</taxon>
        <taxon>Rhizobium/Agrobacterium group</taxon>
        <taxon>Neorhizobium</taxon>
    </lineage>
</organism>
<dbReference type="PROSITE" id="PS50987">
    <property type="entry name" value="HTH_ARSR_2"/>
    <property type="match status" value="1"/>
</dbReference>
<dbReference type="InterPro" id="IPR001845">
    <property type="entry name" value="HTH_ArsR_DNA-bd_dom"/>
</dbReference>
<accession>A0ABY8M223</accession>
<dbReference type="Proteomes" id="UP001227095">
    <property type="component" value="Chromosome"/>
</dbReference>
<proteinExistence type="predicted"/>
<dbReference type="InterPro" id="IPR011991">
    <property type="entry name" value="ArsR-like_HTH"/>
</dbReference>
<feature type="domain" description="HTH arsR-type" evidence="4">
    <location>
        <begin position="1"/>
        <end position="100"/>
    </location>
</feature>
<dbReference type="Gene3D" id="1.10.10.10">
    <property type="entry name" value="Winged helix-like DNA-binding domain superfamily/Winged helix DNA-binding domain"/>
    <property type="match status" value="1"/>
</dbReference>
<keyword evidence="1" id="KW-0805">Transcription regulation</keyword>
<dbReference type="EMBL" id="CP123000">
    <property type="protein sequence ID" value="WGI68504.1"/>
    <property type="molecule type" value="Genomic_DNA"/>
</dbReference>
<dbReference type="SMART" id="SM00418">
    <property type="entry name" value="HTH_ARSR"/>
    <property type="match status" value="1"/>
</dbReference>
<dbReference type="InterPro" id="IPR036390">
    <property type="entry name" value="WH_DNA-bd_sf"/>
</dbReference>
<dbReference type="PANTHER" id="PTHR33154">
    <property type="entry name" value="TRANSCRIPTIONAL REGULATOR, ARSR FAMILY"/>
    <property type="match status" value="1"/>
</dbReference>
<evidence type="ECO:0000256" key="1">
    <source>
        <dbReference type="ARBA" id="ARBA00023015"/>
    </source>
</evidence>
<dbReference type="CDD" id="cd00090">
    <property type="entry name" value="HTH_ARSR"/>
    <property type="match status" value="1"/>
</dbReference>
<dbReference type="Pfam" id="PF01022">
    <property type="entry name" value="HTH_5"/>
    <property type="match status" value="1"/>
</dbReference>
<keyword evidence="2" id="KW-0238">DNA-binding</keyword>
<evidence type="ECO:0000256" key="2">
    <source>
        <dbReference type="ARBA" id="ARBA00023125"/>
    </source>
</evidence>
<dbReference type="InterPro" id="IPR036388">
    <property type="entry name" value="WH-like_DNA-bd_sf"/>
</dbReference>
<keyword evidence="3" id="KW-0804">Transcription</keyword>
<evidence type="ECO:0000259" key="4">
    <source>
        <dbReference type="PROSITE" id="PS50987"/>
    </source>
</evidence>
<dbReference type="InterPro" id="IPR051081">
    <property type="entry name" value="HTH_MetalResp_TranReg"/>
</dbReference>